<gene>
    <name evidence="2" type="ORF">HNQ39_000094</name>
</gene>
<dbReference type="Gene3D" id="2.60.120.1440">
    <property type="match status" value="1"/>
</dbReference>
<keyword evidence="3" id="KW-1185">Reference proteome</keyword>
<name>A0A7W9W593_ARMRO</name>
<comment type="caution">
    <text evidence="2">The sequence shown here is derived from an EMBL/GenBank/DDBJ whole genome shotgun (WGS) entry which is preliminary data.</text>
</comment>
<keyword evidence="1" id="KW-0472">Membrane</keyword>
<dbReference type="AlphaFoldDB" id="A0A7W9W593"/>
<reference evidence="2 3" key="1">
    <citation type="submission" date="2020-08" db="EMBL/GenBank/DDBJ databases">
        <title>Genomic Encyclopedia of Type Strains, Phase IV (KMG-IV): sequencing the most valuable type-strain genomes for metagenomic binning, comparative biology and taxonomic classification.</title>
        <authorList>
            <person name="Goeker M."/>
        </authorList>
    </citation>
    <scope>NUCLEOTIDE SEQUENCE [LARGE SCALE GENOMIC DNA]</scope>
    <source>
        <strain evidence="2 3">DSM 23562</strain>
    </source>
</reference>
<dbReference type="Proteomes" id="UP000520814">
    <property type="component" value="Unassembled WGS sequence"/>
</dbReference>
<evidence type="ECO:0000313" key="2">
    <source>
        <dbReference type="EMBL" id="MBB6048332.1"/>
    </source>
</evidence>
<keyword evidence="1" id="KW-0812">Transmembrane</keyword>
<proteinExistence type="predicted"/>
<evidence type="ECO:0000313" key="3">
    <source>
        <dbReference type="Proteomes" id="UP000520814"/>
    </source>
</evidence>
<evidence type="ECO:0000256" key="1">
    <source>
        <dbReference type="SAM" id="Phobius"/>
    </source>
</evidence>
<organism evidence="2 3">
    <name type="scientific">Armatimonas rosea</name>
    <dbReference type="NCBI Taxonomy" id="685828"/>
    <lineage>
        <taxon>Bacteria</taxon>
        <taxon>Bacillati</taxon>
        <taxon>Armatimonadota</taxon>
        <taxon>Armatimonadia</taxon>
        <taxon>Armatimonadales</taxon>
        <taxon>Armatimonadaceae</taxon>
        <taxon>Armatimonas</taxon>
    </lineage>
</organism>
<dbReference type="RefSeq" id="WP_184191826.1">
    <property type="nucleotide sequence ID" value="NZ_JACHGW010000001.1"/>
</dbReference>
<keyword evidence="1" id="KW-1133">Transmembrane helix</keyword>
<sequence>MNKDLPPSTQVERRLQEAASLTPAPEGLWERLESRQSARLPRKRHFALGVAVVMAAAVGAGFFMLRPHAPPSAWYLNGRPLALGEALEAKRQPLTLTAAGVGSVQLQPQGRLRVLESHKTRQRLALDSGMLKVKVSAPPRLFVVETPFATATDLGCEYTLSASDEPWLYFFRRRLGSALRVVSGYVELEDKNKNVVLVPAGALVVITRDSHQTLPAFEAASSAVFTYDSTHALAPLLEALKKPEDTLTLFHLLPRVSGAERTAVLDKLLTFTTLPRGVTRAQVLALDSHALALWRDKLKLLWGGASQLGI</sequence>
<accession>A0A7W9W593</accession>
<dbReference type="EMBL" id="JACHGW010000001">
    <property type="protein sequence ID" value="MBB6048332.1"/>
    <property type="molecule type" value="Genomic_DNA"/>
</dbReference>
<feature type="transmembrane region" description="Helical" evidence="1">
    <location>
        <begin position="45"/>
        <end position="65"/>
    </location>
</feature>
<protein>
    <submittedName>
        <fullName evidence="2">Ferric-dicitrate binding protein FerR (Iron transport regulator)</fullName>
    </submittedName>
</protein>